<accession>A0AAE1NWC2</accession>
<evidence type="ECO:0000313" key="2">
    <source>
        <dbReference type="Proteomes" id="UP001292094"/>
    </source>
</evidence>
<gene>
    <name evidence="1" type="ORF">Pmani_030972</name>
</gene>
<name>A0AAE1NWC2_9EUCA</name>
<proteinExistence type="predicted"/>
<dbReference type="EMBL" id="JAWZYT010003832">
    <property type="protein sequence ID" value="KAK4296547.1"/>
    <property type="molecule type" value="Genomic_DNA"/>
</dbReference>
<keyword evidence="2" id="KW-1185">Reference proteome</keyword>
<reference evidence="1" key="1">
    <citation type="submission" date="2023-11" db="EMBL/GenBank/DDBJ databases">
        <title>Genome assemblies of two species of porcelain crab, Petrolisthes cinctipes and Petrolisthes manimaculis (Anomura: Porcellanidae).</title>
        <authorList>
            <person name="Angst P."/>
        </authorList>
    </citation>
    <scope>NUCLEOTIDE SEQUENCE</scope>
    <source>
        <strain evidence="1">PB745_02</strain>
        <tissue evidence="1">Gill</tissue>
    </source>
</reference>
<protein>
    <submittedName>
        <fullName evidence="1">Uncharacterized protein</fullName>
    </submittedName>
</protein>
<evidence type="ECO:0000313" key="1">
    <source>
        <dbReference type="EMBL" id="KAK4296547.1"/>
    </source>
</evidence>
<comment type="caution">
    <text evidence="1">The sequence shown here is derived from an EMBL/GenBank/DDBJ whole genome shotgun (WGS) entry which is preliminary data.</text>
</comment>
<dbReference type="AlphaFoldDB" id="A0AAE1NWC2"/>
<organism evidence="1 2">
    <name type="scientific">Petrolisthes manimaculis</name>
    <dbReference type="NCBI Taxonomy" id="1843537"/>
    <lineage>
        <taxon>Eukaryota</taxon>
        <taxon>Metazoa</taxon>
        <taxon>Ecdysozoa</taxon>
        <taxon>Arthropoda</taxon>
        <taxon>Crustacea</taxon>
        <taxon>Multicrustacea</taxon>
        <taxon>Malacostraca</taxon>
        <taxon>Eumalacostraca</taxon>
        <taxon>Eucarida</taxon>
        <taxon>Decapoda</taxon>
        <taxon>Pleocyemata</taxon>
        <taxon>Anomura</taxon>
        <taxon>Galatheoidea</taxon>
        <taxon>Porcellanidae</taxon>
        <taxon>Petrolisthes</taxon>
    </lineage>
</organism>
<dbReference type="Proteomes" id="UP001292094">
    <property type="component" value="Unassembled WGS sequence"/>
</dbReference>
<sequence length="186" mass="21588">MRKRVRRRMRGRNEDWVKDRRAWVRDGRMLSASAFDRWKNFKENRTSFCKARQVRSGLVVEGGMEGEGKEENIKRGDKSYRSCKVNGTGYELGLEPTTNWTSNNIEHVNVLVTLVRILFRQWCVFSNILATSTDQSNYAWSNGYFKRLRKHDKRFSMGVQYRMSASTSRAGHVLSSIVAKGSSSLY</sequence>